<evidence type="ECO:0000259" key="14">
    <source>
        <dbReference type="Pfam" id="PF03936"/>
    </source>
</evidence>
<comment type="caution">
    <text evidence="15">The sequence shown here is derived from an EMBL/GenBank/DDBJ whole genome shotgun (WGS) entry which is preliminary data.</text>
</comment>
<evidence type="ECO:0000256" key="2">
    <source>
        <dbReference type="ARBA" id="ARBA00004370"/>
    </source>
</evidence>
<evidence type="ECO:0000256" key="1">
    <source>
        <dbReference type="ARBA" id="ARBA00001946"/>
    </source>
</evidence>
<dbReference type="GO" id="GO:0009899">
    <property type="term" value="F:ent-kaurene synthase activity"/>
    <property type="evidence" value="ECO:0007669"/>
    <property type="project" value="UniProtKB-EC"/>
</dbReference>
<evidence type="ECO:0000256" key="4">
    <source>
        <dbReference type="ARBA" id="ARBA00022692"/>
    </source>
</evidence>
<comment type="cofactor">
    <cofactor evidence="1">
        <name>Mg(2+)</name>
        <dbReference type="ChEBI" id="CHEBI:18420"/>
    </cofactor>
</comment>
<accession>A0A8T2GYL0</accession>
<keyword evidence="5" id="KW-0479">Metal-binding</keyword>
<dbReference type="EC" id="4.2.3.19" evidence="10"/>
<evidence type="ECO:0000256" key="6">
    <source>
        <dbReference type="ARBA" id="ARBA00022842"/>
    </source>
</evidence>
<keyword evidence="16" id="KW-1185">Reference proteome</keyword>
<sequence length="1147" mass="130044">MSSTVGGGGSAEPSGVKKTSKRPKYSKFTQQELPACKPILTPRWVILTFLVAGVVFIPLGVICLFASQGVVEIVYRYDTDCVPPSSRNNMVAYIQGEGDKICNRTLTVTKPMKHPVYVYYQLENFYQNHRRYVKSRNDAQLRSPSEERDVKTCAPEDNVGGEPIVPCGLVAWSLFNDTYSFSRNSQQLPVNKKDISWKSDREHKFGKNVFPKNFQTGAPIGGGTLNISKPLSEQEDLIVWMRTAALPTFRKLYGKIETDLHAGDTITVLLQNNYNTYSFNGQKKLVLSTTSWLGGRNDFLGIAYLTVGSICLFLAVTFAVLYLVKPRQLGDPSYLSFPDIFGSYGRQSSSCYDAVSVASGFSMSINLRFSGCSSPISATLEKRLEAVDQTRANNVSFEQTKDKIRKMLDKVELSVSAYDTSWVAMVPSPSSQNAPLFPQCLKWLLKNQHEDGSWGLDNHDHQSLKKDVLSSTLASILALKKWGTGERQINKGLQFIELNSASVTDETIQKPAGFDIIFPGMIEYARDLNLAIPLGSEVVDAMIRKRDLDLKCDSERFSKGREAYLAYVLEGTRNLKDWDLIVKYQRKNGSLFDSPATTAAAFTQFGNDGCLRYLCSLLQKFEAAVPTVYPFDQYARLSLIVTLESLGIDRDFKTEIKSILDETYRYWLRGDEEICLELATCALAFRLLLAHGYDVSYDPLKPFAEESGFSDTMEGYVKNTFSVLELFKAAQSYPHESALKKQCSWTKQYLEMELSNWLKTSVRDKYLKKEVEDALAFPSYASLERSDHRRKLLNGSVVENTRVTKTLYRLHNICSSDILKLAVDDFNFCQSIHREEMERLDRWIVENRLQELKFARQKLAYCYFSGAVTLFSPELSDARISWAKGGVLTTVVDDFFDVGGSKEELENLIHLVEKWDLNGVPEYRSDNVEIIFSVLRDTILETGDKAFTYQGRTVTHHIVKIWLDLLKSMLREAEWSWDKSTPSLEDYMENAYISFALGPIVLPATYLIGPPLPEKTVDSHQYNQLYKLVSTMGRLLNDIQGFKRESAEGKLNAVSLHMKHERDNRSKDEIIESMKALAERKREELHKLVLEEKGSAVPRECKEVFLKMSKVLNLFYRKDDGFTSDDLMSLVKSVIYEPVTLQEESLT</sequence>
<keyword evidence="7 12" id="KW-1133">Transmembrane helix</keyword>
<dbReference type="Pfam" id="PF03936">
    <property type="entry name" value="Terpene_synth_C"/>
    <property type="match status" value="1"/>
</dbReference>
<dbReference type="Pfam" id="PF01397">
    <property type="entry name" value="Terpene_synth"/>
    <property type="match status" value="1"/>
</dbReference>
<evidence type="ECO:0000313" key="16">
    <source>
        <dbReference type="Proteomes" id="UP000694240"/>
    </source>
</evidence>
<gene>
    <name evidence="15" type="ORF">ISN45_At01g070280</name>
</gene>
<dbReference type="InterPro" id="IPR005045">
    <property type="entry name" value="CDC50/LEM3_fam"/>
</dbReference>
<dbReference type="GO" id="GO:0000287">
    <property type="term" value="F:magnesium ion binding"/>
    <property type="evidence" value="ECO:0007669"/>
    <property type="project" value="InterPro"/>
</dbReference>
<dbReference type="InterPro" id="IPR005630">
    <property type="entry name" value="Terpene_synthase_metal-bd"/>
</dbReference>
<feature type="transmembrane region" description="Helical" evidence="12">
    <location>
        <begin position="302"/>
        <end position="324"/>
    </location>
</feature>
<feature type="domain" description="Terpene synthase metal-binding" evidence="14">
    <location>
        <begin position="848"/>
        <end position="1083"/>
    </location>
</feature>
<dbReference type="InterPro" id="IPR001906">
    <property type="entry name" value="Terpene_synth_N"/>
</dbReference>
<organism evidence="15 16">
    <name type="scientific">Arabidopsis thaliana x Arabidopsis arenosa</name>
    <dbReference type="NCBI Taxonomy" id="1240361"/>
    <lineage>
        <taxon>Eukaryota</taxon>
        <taxon>Viridiplantae</taxon>
        <taxon>Streptophyta</taxon>
        <taxon>Embryophyta</taxon>
        <taxon>Tracheophyta</taxon>
        <taxon>Spermatophyta</taxon>
        <taxon>Magnoliopsida</taxon>
        <taxon>eudicotyledons</taxon>
        <taxon>Gunneridae</taxon>
        <taxon>Pentapetalae</taxon>
        <taxon>rosids</taxon>
        <taxon>malvids</taxon>
        <taxon>Brassicales</taxon>
        <taxon>Brassicaceae</taxon>
        <taxon>Camelineae</taxon>
        <taxon>Arabidopsis</taxon>
    </lineage>
</organism>
<comment type="similarity">
    <text evidence="3">Belongs to the CDC50/LEM3 family.</text>
</comment>
<dbReference type="CDD" id="cd00684">
    <property type="entry name" value="Terpene_cyclase_plant_C1"/>
    <property type="match status" value="1"/>
</dbReference>
<dbReference type="FunFam" id="1.10.600.10:FF:000005">
    <property type="entry name" value="Ent-kaur-16-ene synthase, chloroplastic"/>
    <property type="match status" value="1"/>
</dbReference>
<feature type="domain" description="Terpene synthase N-terminal" evidence="13">
    <location>
        <begin position="577"/>
        <end position="775"/>
    </location>
</feature>
<dbReference type="SFLD" id="SFLDG01014">
    <property type="entry name" value="Terpene_Cyclase_Like_1_N-term"/>
    <property type="match status" value="1"/>
</dbReference>
<evidence type="ECO:0000256" key="11">
    <source>
        <dbReference type="SAM" id="MobiDB-lite"/>
    </source>
</evidence>
<name>A0A8T2GYL0_9BRAS</name>
<dbReference type="Pfam" id="PF03381">
    <property type="entry name" value="CDC50"/>
    <property type="match status" value="1"/>
</dbReference>
<feature type="compositionally biased region" description="Gly residues" evidence="11">
    <location>
        <begin position="1"/>
        <end position="10"/>
    </location>
</feature>
<evidence type="ECO:0000259" key="13">
    <source>
        <dbReference type="Pfam" id="PF01397"/>
    </source>
</evidence>
<dbReference type="GO" id="GO:0009686">
    <property type="term" value="P:gibberellin biosynthetic process"/>
    <property type="evidence" value="ECO:0007669"/>
    <property type="project" value="TreeGrafter"/>
</dbReference>
<evidence type="ECO:0000256" key="9">
    <source>
        <dbReference type="ARBA" id="ARBA00023239"/>
    </source>
</evidence>
<keyword evidence="9" id="KW-0456">Lyase</keyword>
<comment type="subcellular location">
    <subcellularLocation>
        <location evidence="2">Membrane</location>
    </subcellularLocation>
</comment>
<dbReference type="PANTHER" id="PTHR31739">
    <property type="entry name" value="ENT-COPALYL DIPHOSPHATE SYNTHASE, CHLOROPLASTIC"/>
    <property type="match status" value="1"/>
</dbReference>
<evidence type="ECO:0000256" key="3">
    <source>
        <dbReference type="ARBA" id="ARBA00009457"/>
    </source>
</evidence>
<feature type="region of interest" description="Disordered" evidence="11">
    <location>
        <begin position="1"/>
        <end position="23"/>
    </location>
</feature>
<dbReference type="FunFam" id="1.50.10.130:FF:000002">
    <property type="entry name" value="Ent-copalyl diphosphate synthase, chloroplastic"/>
    <property type="match status" value="1"/>
</dbReference>
<dbReference type="InterPro" id="IPR044814">
    <property type="entry name" value="Terpene_cyclase_plant_C1"/>
</dbReference>
<dbReference type="FunFam" id="1.50.10.160:FF:000002">
    <property type="entry name" value="cis-abienol synthase, chloroplastic"/>
    <property type="match status" value="1"/>
</dbReference>
<keyword evidence="6" id="KW-0460">Magnesium</keyword>
<protein>
    <recommendedName>
        <fullName evidence="10">ent-kaurene synthase</fullName>
        <ecNumber evidence="10">4.2.3.19</ecNumber>
    </recommendedName>
</protein>
<evidence type="ECO:0000256" key="12">
    <source>
        <dbReference type="SAM" id="Phobius"/>
    </source>
</evidence>
<proteinExistence type="inferred from homology"/>
<evidence type="ECO:0000313" key="15">
    <source>
        <dbReference type="EMBL" id="KAG7652270.1"/>
    </source>
</evidence>
<keyword evidence="8 12" id="KW-0472">Membrane</keyword>
<evidence type="ECO:0000256" key="10">
    <source>
        <dbReference type="ARBA" id="ARBA00066670"/>
    </source>
</evidence>
<evidence type="ECO:0000256" key="7">
    <source>
        <dbReference type="ARBA" id="ARBA00022989"/>
    </source>
</evidence>
<dbReference type="GO" id="GO:0016020">
    <property type="term" value="C:membrane"/>
    <property type="evidence" value="ECO:0007669"/>
    <property type="project" value="UniProtKB-SubCell"/>
</dbReference>
<dbReference type="Proteomes" id="UP000694240">
    <property type="component" value="Chromosome 1"/>
</dbReference>
<dbReference type="GO" id="GO:0009507">
    <property type="term" value="C:chloroplast"/>
    <property type="evidence" value="ECO:0007669"/>
    <property type="project" value="TreeGrafter"/>
</dbReference>
<dbReference type="PANTHER" id="PTHR31739:SF3">
    <property type="entry name" value="ENT-KAUR-16-ENE SYNTHASE, CHLOROPLASTIC"/>
    <property type="match status" value="1"/>
</dbReference>
<dbReference type="AlphaFoldDB" id="A0A8T2GYL0"/>
<feature type="transmembrane region" description="Helical" evidence="12">
    <location>
        <begin position="44"/>
        <end position="66"/>
    </location>
</feature>
<dbReference type="GO" id="GO:0033993">
    <property type="term" value="P:response to lipid"/>
    <property type="evidence" value="ECO:0007669"/>
    <property type="project" value="UniProtKB-ARBA"/>
</dbReference>
<evidence type="ECO:0000256" key="8">
    <source>
        <dbReference type="ARBA" id="ARBA00023136"/>
    </source>
</evidence>
<keyword evidence="4 12" id="KW-0812">Transmembrane</keyword>
<evidence type="ECO:0000256" key="5">
    <source>
        <dbReference type="ARBA" id="ARBA00022723"/>
    </source>
</evidence>
<reference evidence="15 16" key="1">
    <citation type="submission" date="2020-12" db="EMBL/GenBank/DDBJ databases">
        <title>Concerted genomic and epigenomic changes stabilize Arabidopsis allopolyploids.</title>
        <authorList>
            <person name="Chen Z."/>
        </authorList>
    </citation>
    <scope>NUCLEOTIDE SEQUENCE [LARGE SCALE GENOMIC DNA]</scope>
    <source>
        <strain evidence="15">Allo738</strain>
        <tissue evidence="15">Leaf</tissue>
    </source>
</reference>
<dbReference type="InterPro" id="IPR050148">
    <property type="entry name" value="Terpene_synthase-like"/>
</dbReference>
<dbReference type="EMBL" id="JAEFBK010000001">
    <property type="protein sequence ID" value="KAG7652270.1"/>
    <property type="molecule type" value="Genomic_DNA"/>
</dbReference>